<dbReference type="Proteomes" id="UP000000245">
    <property type="component" value="Chromosome"/>
</dbReference>
<dbReference type="AlphaFoldDB" id="A5FZC5"/>
<name>A5FZC5_ACICJ</name>
<dbReference type="EMBL" id="CP000697">
    <property type="protein sequence ID" value="ABQ30957.1"/>
    <property type="molecule type" value="Genomic_DNA"/>
</dbReference>
<keyword evidence="5" id="KW-1185">Reference proteome</keyword>
<feature type="region of interest" description="Disordered" evidence="1">
    <location>
        <begin position="29"/>
        <end position="52"/>
    </location>
</feature>
<reference evidence="4 5" key="1">
    <citation type="submission" date="2007-05" db="EMBL/GenBank/DDBJ databases">
        <title>Complete sequence of chromosome of Acidiphilium cryptum JF-5.</title>
        <authorList>
            <consortium name="US DOE Joint Genome Institute"/>
            <person name="Copeland A."/>
            <person name="Lucas S."/>
            <person name="Lapidus A."/>
            <person name="Barry K."/>
            <person name="Detter J.C."/>
            <person name="Glavina del Rio T."/>
            <person name="Hammon N."/>
            <person name="Israni S."/>
            <person name="Dalin E."/>
            <person name="Tice H."/>
            <person name="Pitluck S."/>
            <person name="Sims D."/>
            <person name="Brettin T."/>
            <person name="Bruce D."/>
            <person name="Han C."/>
            <person name="Schmutz J."/>
            <person name="Larimer F."/>
            <person name="Land M."/>
            <person name="Hauser L."/>
            <person name="Kyrpides N."/>
            <person name="Kim E."/>
            <person name="Magnuson T."/>
            <person name="Richardson P."/>
        </authorList>
    </citation>
    <scope>NUCLEOTIDE SEQUENCE [LARGE SCALE GENOMIC DNA]</scope>
    <source>
        <strain evidence="4 5">JF-5</strain>
    </source>
</reference>
<dbReference type="PROSITE" id="PS51318">
    <property type="entry name" value="TAT"/>
    <property type="match status" value="1"/>
</dbReference>
<dbReference type="Pfam" id="PF13767">
    <property type="entry name" value="DUF4168"/>
    <property type="match status" value="1"/>
</dbReference>
<dbReference type="InterPro" id="IPR006311">
    <property type="entry name" value="TAT_signal"/>
</dbReference>
<evidence type="ECO:0000259" key="3">
    <source>
        <dbReference type="Pfam" id="PF13767"/>
    </source>
</evidence>
<evidence type="ECO:0000313" key="4">
    <source>
        <dbReference type="EMBL" id="ABQ30957.1"/>
    </source>
</evidence>
<keyword evidence="2" id="KW-0732">Signal</keyword>
<gene>
    <name evidence="4" type="ordered locus">Acry_1753</name>
</gene>
<organism evidence="4 5">
    <name type="scientific">Acidiphilium cryptum (strain JF-5)</name>
    <dbReference type="NCBI Taxonomy" id="349163"/>
    <lineage>
        <taxon>Bacteria</taxon>
        <taxon>Pseudomonadati</taxon>
        <taxon>Pseudomonadota</taxon>
        <taxon>Alphaproteobacteria</taxon>
        <taxon>Acetobacterales</taxon>
        <taxon>Acidocellaceae</taxon>
        <taxon>Acidiphilium</taxon>
    </lineage>
</organism>
<feature type="signal peptide" evidence="2">
    <location>
        <begin position="1"/>
        <end position="26"/>
    </location>
</feature>
<evidence type="ECO:0000313" key="5">
    <source>
        <dbReference type="Proteomes" id="UP000000245"/>
    </source>
</evidence>
<proteinExistence type="predicted"/>
<dbReference type="HOGENOM" id="CLU_155035_0_0_5"/>
<feature type="compositionally biased region" description="Low complexity" evidence="1">
    <location>
        <begin position="29"/>
        <end position="51"/>
    </location>
</feature>
<accession>A5FZC5</accession>
<feature type="chain" id="PRO_5002683122" description="DUF4168 domain-containing protein" evidence="2">
    <location>
        <begin position="27"/>
        <end position="136"/>
    </location>
</feature>
<evidence type="ECO:0000256" key="1">
    <source>
        <dbReference type="SAM" id="MobiDB-lite"/>
    </source>
</evidence>
<dbReference type="KEGG" id="acr:Acry_1753"/>
<dbReference type="RefSeq" id="WP_011942466.1">
    <property type="nucleotide sequence ID" value="NC_009484.1"/>
</dbReference>
<evidence type="ECO:0000256" key="2">
    <source>
        <dbReference type="SAM" id="SignalP"/>
    </source>
</evidence>
<protein>
    <recommendedName>
        <fullName evidence="3">DUF4168 domain-containing protein</fullName>
    </recommendedName>
</protein>
<dbReference type="InterPro" id="IPR025433">
    <property type="entry name" value="DUF4168"/>
</dbReference>
<sequence>MTDRTLFRASAVALIAAAMAGAPALAATGSPAAAAPAPTTGSMSAAPSASPQTIARAGKALHQVLEINHSYGAKLAHTTDPAGKQRLIASAKDKATTAITAQGLTVRQYDQVLAEARQNPALRARLFAAAGLPAQK</sequence>
<feature type="domain" description="DUF4168" evidence="3">
    <location>
        <begin position="50"/>
        <end position="125"/>
    </location>
</feature>